<feature type="compositionally biased region" description="Polar residues" evidence="2">
    <location>
        <begin position="757"/>
        <end position="766"/>
    </location>
</feature>
<feature type="compositionally biased region" description="Polar residues" evidence="2">
    <location>
        <begin position="735"/>
        <end position="749"/>
    </location>
</feature>
<name>A0AAV1NJP1_SCOSC</name>
<feature type="coiled-coil region" evidence="1">
    <location>
        <begin position="499"/>
        <end position="526"/>
    </location>
</feature>
<dbReference type="InterPro" id="IPR037213">
    <property type="entry name" value="Run_dom_sf"/>
</dbReference>
<dbReference type="SMART" id="SM00593">
    <property type="entry name" value="RUN"/>
    <property type="match status" value="1"/>
</dbReference>
<keyword evidence="5" id="KW-1185">Reference proteome</keyword>
<feature type="compositionally biased region" description="Basic and acidic residues" evidence="2">
    <location>
        <begin position="1252"/>
        <end position="1263"/>
    </location>
</feature>
<feature type="compositionally biased region" description="Low complexity" evidence="2">
    <location>
        <begin position="152"/>
        <end position="163"/>
    </location>
</feature>
<dbReference type="Gene3D" id="1.20.58.900">
    <property type="match status" value="1"/>
</dbReference>
<evidence type="ECO:0000256" key="1">
    <source>
        <dbReference type="SAM" id="Coils"/>
    </source>
</evidence>
<evidence type="ECO:0000313" key="4">
    <source>
        <dbReference type="EMBL" id="CAK6959375.1"/>
    </source>
</evidence>
<comment type="caution">
    <text evidence="4">The sequence shown here is derived from an EMBL/GenBank/DDBJ whole genome shotgun (WGS) entry which is preliminary data.</text>
</comment>
<dbReference type="EMBL" id="CAWUFR010000039">
    <property type="protein sequence ID" value="CAK6959375.1"/>
    <property type="molecule type" value="Genomic_DNA"/>
</dbReference>
<dbReference type="PANTHER" id="PTHR15591:SF14">
    <property type="entry name" value="AP-4 COMPLEX ACCESSORY SUBUNIT RUSC2"/>
    <property type="match status" value="1"/>
</dbReference>
<protein>
    <submittedName>
        <fullName evidence="4">Iporin</fullName>
    </submittedName>
</protein>
<feature type="compositionally biased region" description="Low complexity" evidence="2">
    <location>
        <begin position="701"/>
        <end position="714"/>
    </location>
</feature>
<feature type="region of interest" description="Disordered" evidence="2">
    <location>
        <begin position="474"/>
        <end position="493"/>
    </location>
</feature>
<dbReference type="InterPro" id="IPR047343">
    <property type="entry name" value="RUSC1_2"/>
</dbReference>
<dbReference type="GO" id="GO:0031410">
    <property type="term" value="C:cytoplasmic vesicle"/>
    <property type="evidence" value="ECO:0007669"/>
    <property type="project" value="TreeGrafter"/>
</dbReference>
<reference evidence="4 5" key="1">
    <citation type="submission" date="2024-01" db="EMBL/GenBank/DDBJ databases">
        <authorList>
            <person name="Alioto T."/>
            <person name="Alioto T."/>
            <person name="Gomez Garrido J."/>
        </authorList>
    </citation>
    <scope>NUCLEOTIDE SEQUENCE [LARGE SCALE GENOMIC DNA]</scope>
</reference>
<dbReference type="InterPro" id="IPR004012">
    <property type="entry name" value="Run_dom"/>
</dbReference>
<proteinExistence type="predicted"/>
<evidence type="ECO:0000259" key="3">
    <source>
        <dbReference type="PROSITE" id="PS50826"/>
    </source>
</evidence>
<evidence type="ECO:0000313" key="5">
    <source>
        <dbReference type="Proteomes" id="UP001314229"/>
    </source>
</evidence>
<dbReference type="Pfam" id="PF02759">
    <property type="entry name" value="RUN"/>
    <property type="match status" value="1"/>
</dbReference>
<feature type="compositionally biased region" description="Basic and acidic residues" evidence="2">
    <location>
        <begin position="167"/>
        <end position="176"/>
    </location>
</feature>
<evidence type="ECO:0000256" key="2">
    <source>
        <dbReference type="SAM" id="MobiDB-lite"/>
    </source>
</evidence>
<accession>A0AAV1NJP1</accession>
<dbReference type="PROSITE" id="PS50826">
    <property type="entry name" value="RUN"/>
    <property type="match status" value="1"/>
</dbReference>
<feature type="compositionally biased region" description="Polar residues" evidence="2">
    <location>
        <begin position="1237"/>
        <end position="1250"/>
    </location>
</feature>
<sequence>MDGVLDTLSGSSLSLLIGQSRRDAISLPAGASLKQRRGDRCVCPDINVGPGFISPFIIVIHHRNNPFIFILDIRDVVYSSNVRLPTWQLPVQALCSSAKRPSRLCSVGLTRAVSLPERDSLDREHTFTGGRRHFSSSLSSLNEDRTEEEGASDSSGRYDSTSSPEETSSHLKKENCGARSILRSHNSFLPNTELDEDEEDEDSDGDNLHRYHEDSSFVLHGNSNWPLSNGARNDSIPRRDMDSEWGNEGTILAAESEQEWLSNQPNQLDSLQTECQCYHMSRSGIMMLACGEQDSDRMADKTSCCFHTQHKCSPELFSNAHTEYVSDSSCNSSDGVLVNFCTIYNKSNNPETPHDLSSPAVHPSQSSEGSVFLNLQPVPQTPPVYMHQRDVRAYTPLKEEVDLMPSPSRWSPQGLDSNCNLYSLEPLPPGLSSLEVSDLAACLQSQATLAMGTNQKYYKLVTCDLSSQSPSPAWSSLTSCPEGQGRSSPLAPSEHLLVNHKKEKQHKEVKKEKEDSQREIRFSSAQCSTRFDSLQFETYDYQVATTSTEKSLCRKKQTDSIQNPSHSPGLLCPCHCSPHSCICQGTSVASTQPSVTLQQKHCDSNATEEGACAVVNPVVRYSKAQRPTSLPIQPFVLIPSEKPQAQAQHLGCLLEQYINQKSTKSSNSQPSFKFKGKRSQCFSNLQISPMGSRCPIFLEAPSSSDSCSTCTPSPERTSRRHTWSQSTRSHGRPSPCTSKSSLYPTNTSPKPRLVQAQDKTSPSSFNTQTNSFINLISAPNPPSLVKIPTYQDLINLTPEQSCANTEPKSSPNQTCSSYHAVFSHTPPTLPLTTLDTHHPNLQVSMSPPKTPQPQKTFPQNCTASAADSSFFHSSFTAAFSSVAHLSSLSSLLSVATSGLHPKQAQDSAGKQSQSQHSESLILSDRPPTEFCLSPDTSYESMSISHLQRRGLLRSVSRAVDLIMAHFGSSRDPEEKMRLGNSSRSPTIAGLVLEHLCPTIQNILEDGLRDHKLDLIIGQRRNHSWSVVEVSTRIGPSTRVLHSLVSKIRQCPQLSSHCMRLRAFIMGLLNLRALEFWLSHLQSQKDVVTTYYHSWGFLSMSLGRCQPLFQELLLLLQPLSVLPFDLNLLLEPRLLHNRQLCPEEVGVSPPPPCSALLVTSWPQLQADRKVDGSYSSQPTKISHQTCLHHEESLSSQNSSCYKLGCGEMQLKSPFLAPIPEWWPKDPDLMDGVAEGEDCSQNYPDNWSQVSMDSRPEERRGEKDNGTPNVSPCVQAESPGQGGLRWAKLFGGADSSTRTEEVSQSHIGAQTRRCRRPSQWLYLDRSQLGLLAQSIRSMKLRGAQTDKDQDC</sequence>
<feature type="region of interest" description="Disordered" evidence="2">
    <location>
        <begin position="1229"/>
        <end position="1277"/>
    </location>
</feature>
<organism evidence="4 5">
    <name type="scientific">Scomber scombrus</name>
    <name type="common">Atlantic mackerel</name>
    <name type="synonym">Scomber vernalis</name>
    <dbReference type="NCBI Taxonomy" id="13677"/>
    <lineage>
        <taxon>Eukaryota</taxon>
        <taxon>Metazoa</taxon>
        <taxon>Chordata</taxon>
        <taxon>Craniata</taxon>
        <taxon>Vertebrata</taxon>
        <taxon>Euteleostomi</taxon>
        <taxon>Actinopterygii</taxon>
        <taxon>Neopterygii</taxon>
        <taxon>Teleostei</taxon>
        <taxon>Neoteleostei</taxon>
        <taxon>Acanthomorphata</taxon>
        <taxon>Pelagiaria</taxon>
        <taxon>Scombriformes</taxon>
        <taxon>Scombridae</taxon>
        <taxon>Scomber</taxon>
    </lineage>
</organism>
<keyword evidence="1" id="KW-0175">Coiled coil</keyword>
<feature type="domain" description="RUN" evidence="3">
    <location>
        <begin position="986"/>
        <end position="1130"/>
    </location>
</feature>
<feature type="region of interest" description="Disordered" evidence="2">
    <location>
        <begin position="701"/>
        <end position="766"/>
    </location>
</feature>
<dbReference type="Proteomes" id="UP001314229">
    <property type="component" value="Unassembled WGS sequence"/>
</dbReference>
<gene>
    <name evidence="4" type="ORF">FSCOSCO3_A034608</name>
</gene>
<feature type="region of interest" description="Disordered" evidence="2">
    <location>
        <begin position="902"/>
        <end position="926"/>
    </location>
</feature>
<feature type="compositionally biased region" description="Polar residues" evidence="2">
    <location>
        <begin position="904"/>
        <end position="920"/>
    </location>
</feature>
<feature type="region of interest" description="Disordered" evidence="2">
    <location>
        <begin position="123"/>
        <end position="210"/>
    </location>
</feature>
<dbReference type="PANTHER" id="PTHR15591">
    <property type="entry name" value="RUN AND SH3 DOMAIN CONTAINING"/>
    <property type="match status" value="1"/>
</dbReference>
<feature type="compositionally biased region" description="Acidic residues" evidence="2">
    <location>
        <begin position="193"/>
        <end position="205"/>
    </location>
</feature>
<dbReference type="SUPFAM" id="SSF140741">
    <property type="entry name" value="RUN domain-like"/>
    <property type="match status" value="1"/>
</dbReference>